<dbReference type="PANTHER" id="PTHR46060:SF2">
    <property type="entry name" value="HISTONE-LYSINE N-METHYLTRANSFERASE SETMAR"/>
    <property type="match status" value="1"/>
</dbReference>
<keyword evidence="3" id="KW-1185">Reference proteome</keyword>
<dbReference type="Proteomes" id="UP000326062">
    <property type="component" value="Unassembled WGS sequence"/>
</dbReference>
<dbReference type="InterPro" id="IPR036397">
    <property type="entry name" value="RNaseH_sf"/>
</dbReference>
<dbReference type="GO" id="GO:0000729">
    <property type="term" value="P:DNA double-strand break processing"/>
    <property type="evidence" value="ECO:0007669"/>
    <property type="project" value="TreeGrafter"/>
</dbReference>
<dbReference type="GO" id="GO:0031297">
    <property type="term" value="P:replication fork processing"/>
    <property type="evidence" value="ECO:0007669"/>
    <property type="project" value="TreeGrafter"/>
</dbReference>
<dbReference type="GO" id="GO:0003690">
    <property type="term" value="F:double-stranded DNA binding"/>
    <property type="evidence" value="ECO:0007669"/>
    <property type="project" value="TreeGrafter"/>
</dbReference>
<dbReference type="GO" id="GO:0044774">
    <property type="term" value="P:mitotic DNA integrity checkpoint signaling"/>
    <property type="evidence" value="ECO:0007669"/>
    <property type="project" value="TreeGrafter"/>
</dbReference>
<protein>
    <recommendedName>
        <fullName evidence="1">Mos1 transposase HTH domain-containing protein</fullName>
    </recommendedName>
</protein>
<dbReference type="GO" id="GO:0006303">
    <property type="term" value="P:double-strand break repair via nonhomologous end joining"/>
    <property type="evidence" value="ECO:0007669"/>
    <property type="project" value="TreeGrafter"/>
</dbReference>
<sequence>MDCIMPGFPSREMMLDKKQIRAIFLFEFKVSHKAAVTTHSINNAFGPGTANEHTMQWWFKKFCRDKSLEDEEHSGWLSEVDSDRLRVPHELPVNKKKNHCFEVSSSLILYYNNEPLLDWIVTCNEKWIYITTAKLAPKKKKVLVTVWWSTACLIHYRFLNPKKTITSRSMMGLVLLHDNAQPHLGYEALPHQSYSTPDLSSTDYQFFKHLDNFLQGKCFHNQQEAENTSQEFSESQKAYFTWQKCVDCNGSYFD</sequence>
<feature type="domain" description="Mos1 transposase HTH" evidence="1">
    <location>
        <begin position="17"/>
        <end position="62"/>
    </location>
</feature>
<dbReference type="PANTHER" id="PTHR46060">
    <property type="entry name" value="MARINER MOS1 TRANSPOSASE-LIKE PROTEIN"/>
    <property type="match status" value="1"/>
</dbReference>
<dbReference type="GO" id="GO:0046975">
    <property type="term" value="F:histone H3K36 methyltransferase activity"/>
    <property type="evidence" value="ECO:0007669"/>
    <property type="project" value="TreeGrafter"/>
</dbReference>
<dbReference type="GO" id="GO:0000793">
    <property type="term" value="C:condensed chromosome"/>
    <property type="evidence" value="ECO:0007669"/>
    <property type="project" value="TreeGrafter"/>
</dbReference>
<dbReference type="GO" id="GO:0005634">
    <property type="term" value="C:nucleus"/>
    <property type="evidence" value="ECO:0007669"/>
    <property type="project" value="TreeGrafter"/>
</dbReference>
<dbReference type="InterPro" id="IPR052709">
    <property type="entry name" value="Transposase-MT_Hybrid"/>
</dbReference>
<dbReference type="Gene3D" id="1.10.10.1450">
    <property type="match status" value="1"/>
</dbReference>
<dbReference type="Pfam" id="PF17906">
    <property type="entry name" value="HTH_48"/>
    <property type="match status" value="1"/>
</dbReference>
<dbReference type="GO" id="GO:0015074">
    <property type="term" value="P:DNA integration"/>
    <property type="evidence" value="ECO:0007669"/>
    <property type="project" value="TreeGrafter"/>
</dbReference>
<dbReference type="GO" id="GO:0035861">
    <property type="term" value="C:site of double-strand break"/>
    <property type="evidence" value="ECO:0007669"/>
    <property type="project" value="TreeGrafter"/>
</dbReference>
<proteinExistence type="predicted"/>
<reference evidence="2 3" key="1">
    <citation type="submission" date="2019-06" db="EMBL/GenBank/DDBJ databases">
        <title>Discovery of a novel chromosome fission-fusion reversal in muntjac.</title>
        <authorList>
            <person name="Mudd A.B."/>
            <person name="Bredeson J.V."/>
            <person name="Baum R."/>
            <person name="Hockemeyer D."/>
            <person name="Rokhsar D.S."/>
        </authorList>
    </citation>
    <scope>NUCLEOTIDE SEQUENCE [LARGE SCALE GENOMIC DNA]</scope>
    <source>
        <strain evidence="2">UCam_UCB_Mr</strain>
        <tissue evidence="2">Fibroblast cell line</tissue>
    </source>
</reference>
<gene>
    <name evidence="2" type="ORF">FD755_023626</name>
</gene>
<dbReference type="GO" id="GO:0042800">
    <property type="term" value="F:histone H3K4 methyltransferase activity"/>
    <property type="evidence" value="ECO:0007669"/>
    <property type="project" value="TreeGrafter"/>
</dbReference>
<dbReference type="GO" id="GO:0003697">
    <property type="term" value="F:single-stranded DNA binding"/>
    <property type="evidence" value="ECO:0007669"/>
    <property type="project" value="TreeGrafter"/>
</dbReference>
<dbReference type="InterPro" id="IPR001888">
    <property type="entry name" value="Transposase_1"/>
</dbReference>
<dbReference type="GO" id="GO:0000014">
    <property type="term" value="F:single-stranded DNA endodeoxyribonuclease activity"/>
    <property type="evidence" value="ECO:0007669"/>
    <property type="project" value="TreeGrafter"/>
</dbReference>
<dbReference type="GO" id="GO:0044547">
    <property type="term" value="F:DNA topoisomerase binding"/>
    <property type="evidence" value="ECO:0007669"/>
    <property type="project" value="TreeGrafter"/>
</dbReference>
<dbReference type="AlphaFoldDB" id="A0A5N3VZY3"/>
<evidence type="ECO:0000313" key="3">
    <source>
        <dbReference type="Proteomes" id="UP000326062"/>
    </source>
</evidence>
<dbReference type="InterPro" id="IPR041426">
    <property type="entry name" value="Mos1_HTH"/>
</dbReference>
<dbReference type="EMBL" id="VCEB01000538">
    <property type="protein sequence ID" value="KAB0353675.1"/>
    <property type="molecule type" value="Genomic_DNA"/>
</dbReference>
<dbReference type="Gene3D" id="3.30.420.10">
    <property type="entry name" value="Ribonuclease H-like superfamily/Ribonuclease H"/>
    <property type="match status" value="1"/>
</dbReference>
<organism evidence="2 3">
    <name type="scientific">Muntiacus reevesi</name>
    <name type="common">Reeves' muntjac</name>
    <name type="synonym">Cervus reevesi</name>
    <dbReference type="NCBI Taxonomy" id="9886"/>
    <lineage>
        <taxon>Eukaryota</taxon>
        <taxon>Metazoa</taxon>
        <taxon>Chordata</taxon>
        <taxon>Craniata</taxon>
        <taxon>Vertebrata</taxon>
        <taxon>Euteleostomi</taxon>
        <taxon>Mammalia</taxon>
        <taxon>Eutheria</taxon>
        <taxon>Laurasiatheria</taxon>
        <taxon>Artiodactyla</taxon>
        <taxon>Ruminantia</taxon>
        <taxon>Pecora</taxon>
        <taxon>Cervidae</taxon>
        <taxon>Muntiacinae</taxon>
        <taxon>Muntiacus</taxon>
    </lineage>
</organism>
<accession>A0A5N3VZY3</accession>
<dbReference type="Pfam" id="PF01359">
    <property type="entry name" value="Transposase_1"/>
    <property type="match status" value="1"/>
</dbReference>
<evidence type="ECO:0000259" key="1">
    <source>
        <dbReference type="Pfam" id="PF17906"/>
    </source>
</evidence>
<comment type="caution">
    <text evidence="2">The sequence shown here is derived from an EMBL/GenBank/DDBJ whole genome shotgun (WGS) entry which is preliminary data.</text>
</comment>
<evidence type="ECO:0000313" key="2">
    <source>
        <dbReference type="EMBL" id="KAB0353675.1"/>
    </source>
</evidence>
<name>A0A5N3VZY3_MUNRE</name>